<evidence type="ECO:0008006" key="4">
    <source>
        <dbReference type="Google" id="ProtNLM"/>
    </source>
</evidence>
<evidence type="ECO:0000313" key="3">
    <source>
        <dbReference type="Proteomes" id="UP001550603"/>
    </source>
</evidence>
<dbReference type="RefSeq" id="WP_359789546.1">
    <property type="nucleotide sequence ID" value="NZ_JBEYBN010000021.1"/>
</dbReference>
<keyword evidence="3" id="KW-1185">Reference proteome</keyword>
<evidence type="ECO:0000313" key="2">
    <source>
        <dbReference type="EMBL" id="MEU2268095.1"/>
    </source>
</evidence>
<evidence type="ECO:0000256" key="1">
    <source>
        <dbReference type="SAM" id="MobiDB-lite"/>
    </source>
</evidence>
<proteinExistence type="predicted"/>
<feature type="compositionally biased region" description="Low complexity" evidence="1">
    <location>
        <begin position="126"/>
        <end position="135"/>
    </location>
</feature>
<protein>
    <recommendedName>
        <fullName evidence="4">DUF2946 domain-containing protein</fullName>
    </recommendedName>
</protein>
<feature type="region of interest" description="Disordered" evidence="1">
    <location>
        <begin position="91"/>
        <end position="170"/>
    </location>
</feature>
<organism evidence="2 3">
    <name type="scientific">Streptomyces olindensis</name>
    <dbReference type="NCBI Taxonomy" id="358823"/>
    <lineage>
        <taxon>Bacteria</taxon>
        <taxon>Bacillati</taxon>
        <taxon>Actinomycetota</taxon>
        <taxon>Actinomycetes</taxon>
        <taxon>Kitasatosporales</taxon>
        <taxon>Streptomycetaceae</taxon>
        <taxon>Streptomyces</taxon>
    </lineage>
</organism>
<name>A0ABV2XVQ3_9ACTN</name>
<comment type="caution">
    <text evidence="2">The sequence shown here is derived from an EMBL/GenBank/DDBJ whole genome shotgun (WGS) entry which is preliminary data.</text>
</comment>
<dbReference type="Proteomes" id="UP001550603">
    <property type="component" value="Unassembled WGS sequence"/>
</dbReference>
<feature type="compositionally biased region" description="Low complexity" evidence="1">
    <location>
        <begin position="155"/>
        <end position="170"/>
    </location>
</feature>
<sequence>MSLRNGPGAHTARPALRVLGATVGARPVAAVAVWAAVLLALLTGVIPGGAQPAPAGTVSIGTSADEGPGRLADDGCATACILQAAARYEPHGERTHPHGPFATLADDPATVPRRPARPAAPPSPAAFPTDTAAAADRGRAPPTPTAPDPTLSFTAAAPAAAAVCPPEAPR</sequence>
<reference evidence="2 3" key="1">
    <citation type="submission" date="2024-06" db="EMBL/GenBank/DDBJ databases">
        <title>The Natural Products Discovery Center: Release of the First 8490 Sequenced Strains for Exploring Actinobacteria Biosynthetic Diversity.</title>
        <authorList>
            <person name="Kalkreuter E."/>
            <person name="Kautsar S.A."/>
            <person name="Yang D."/>
            <person name="Bader C.D."/>
            <person name="Teijaro C.N."/>
            <person name="Fluegel L."/>
            <person name="Davis C.M."/>
            <person name="Simpson J.R."/>
            <person name="Lauterbach L."/>
            <person name="Steele A.D."/>
            <person name="Gui C."/>
            <person name="Meng S."/>
            <person name="Li G."/>
            <person name="Viehrig K."/>
            <person name="Ye F."/>
            <person name="Su P."/>
            <person name="Kiefer A.F."/>
            <person name="Nichols A."/>
            <person name="Cepeda A.J."/>
            <person name="Yan W."/>
            <person name="Fan B."/>
            <person name="Jiang Y."/>
            <person name="Adhikari A."/>
            <person name="Zheng C.-J."/>
            <person name="Schuster L."/>
            <person name="Cowan T.M."/>
            <person name="Smanski M.J."/>
            <person name="Chevrette M.G."/>
            <person name="De Carvalho L.P.S."/>
            <person name="Shen B."/>
        </authorList>
    </citation>
    <scope>NUCLEOTIDE SEQUENCE [LARGE SCALE GENOMIC DNA]</scope>
    <source>
        <strain evidence="2 3">NPDC019583</strain>
    </source>
</reference>
<dbReference type="EMBL" id="JBEYBN010000021">
    <property type="protein sequence ID" value="MEU2268095.1"/>
    <property type="molecule type" value="Genomic_DNA"/>
</dbReference>
<accession>A0ABV2XVQ3</accession>
<gene>
    <name evidence="2" type="ORF">ABZ568_17105</name>
</gene>